<dbReference type="InterPro" id="IPR056398">
    <property type="entry name" value="Tudor_Coilin"/>
</dbReference>
<dbReference type="PANTHER" id="PTHR15197">
    <property type="entry name" value="COILIN P80"/>
    <property type="match status" value="1"/>
</dbReference>
<dbReference type="Proteomes" id="UP001412067">
    <property type="component" value="Unassembled WGS sequence"/>
</dbReference>
<dbReference type="PANTHER" id="PTHR15197:SF0">
    <property type="entry name" value="COILIN"/>
    <property type="match status" value="1"/>
</dbReference>
<protein>
    <recommendedName>
        <fullName evidence="2">Coilin tudor domain-containing protein</fullName>
    </recommendedName>
</protein>
<evidence type="ECO:0000313" key="3">
    <source>
        <dbReference type="EMBL" id="KAK8967386.1"/>
    </source>
</evidence>
<gene>
    <name evidence="3" type="ORF">KSP40_PGU000684</name>
</gene>
<dbReference type="EMBL" id="JBBWWR010000005">
    <property type="protein sequence ID" value="KAK8967386.1"/>
    <property type="molecule type" value="Genomic_DNA"/>
</dbReference>
<organism evidence="3 4">
    <name type="scientific">Platanthera guangdongensis</name>
    <dbReference type="NCBI Taxonomy" id="2320717"/>
    <lineage>
        <taxon>Eukaryota</taxon>
        <taxon>Viridiplantae</taxon>
        <taxon>Streptophyta</taxon>
        <taxon>Embryophyta</taxon>
        <taxon>Tracheophyta</taxon>
        <taxon>Spermatophyta</taxon>
        <taxon>Magnoliopsida</taxon>
        <taxon>Liliopsida</taxon>
        <taxon>Asparagales</taxon>
        <taxon>Orchidaceae</taxon>
        <taxon>Orchidoideae</taxon>
        <taxon>Orchideae</taxon>
        <taxon>Orchidinae</taxon>
        <taxon>Platanthera</taxon>
    </lineage>
</organism>
<feature type="region of interest" description="Disordered" evidence="1">
    <location>
        <begin position="51"/>
        <end position="82"/>
    </location>
</feature>
<sequence length="305" mass="34230">MDSTWMVRIPGGAPGIWVRLPIRARFFEECDQLSCVTSQKDQNQCTETTFTGKNYNDSHERDSSGLDKKSEEDSPDKKAKTAKHKINFSSIFPLTRSPMKGDILAYRYVEPSSTAYPELSSPQVGKVSAFDHVSSVIVLVKASEFEVFSEYDPLTNVSLEKTSYPYKEDGLLEIKVSALIDIRLLKAHDSTELACLPEGALNRFKNNWEVASERSNWNQSESQYTANKENGWNPTDSTNTRSWSCKEPSFLFPRGRENGAKYSTNERRASSWSSGATPAEALFWETILSRVPNGKSGKFSAPGKY</sequence>
<proteinExistence type="predicted"/>
<evidence type="ECO:0000256" key="1">
    <source>
        <dbReference type="SAM" id="MobiDB-lite"/>
    </source>
</evidence>
<evidence type="ECO:0000313" key="4">
    <source>
        <dbReference type="Proteomes" id="UP001412067"/>
    </source>
</evidence>
<dbReference type="Pfam" id="PF23086">
    <property type="entry name" value="Tudor_Coilin"/>
    <property type="match status" value="1"/>
</dbReference>
<evidence type="ECO:0000259" key="2">
    <source>
        <dbReference type="Pfam" id="PF23086"/>
    </source>
</evidence>
<feature type="compositionally biased region" description="Basic and acidic residues" evidence="1">
    <location>
        <begin position="56"/>
        <end position="79"/>
    </location>
</feature>
<name>A0ABR2MVA8_9ASPA</name>
<comment type="caution">
    <text evidence="3">The sequence shown here is derived from an EMBL/GenBank/DDBJ whole genome shotgun (WGS) entry which is preliminary data.</text>
</comment>
<feature type="domain" description="Coilin tudor" evidence="2">
    <location>
        <begin position="85"/>
        <end position="187"/>
    </location>
</feature>
<dbReference type="InterPro" id="IPR024822">
    <property type="entry name" value="Coilin"/>
</dbReference>
<accession>A0ABR2MVA8</accession>
<keyword evidence="4" id="KW-1185">Reference proteome</keyword>
<reference evidence="3 4" key="1">
    <citation type="journal article" date="2022" name="Nat. Plants">
        <title>Genomes of leafy and leafless Platanthera orchids illuminate the evolution of mycoheterotrophy.</title>
        <authorList>
            <person name="Li M.H."/>
            <person name="Liu K.W."/>
            <person name="Li Z."/>
            <person name="Lu H.C."/>
            <person name="Ye Q.L."/>
            <person name="Zhang D."/>
            <person name="Wang J.Y."/>
            <person name="Li Y.F."/>
            <person name="Zhong Z.M."/>
            <person name="Liu X."/>
            <person name="Yu X."/>
            <person name="Liu D.K."/>
            <person name="Tu X.D."/>
            <person name="Liu B."/>
            <person name="Hao Y."/>
            <person name="Liao X.Y."/>
            <person name="Jiang Y.T."/>
            <person name="Sun W.H."/>
            <person name="Chen J."/>
            <person name="Chen Y.Q."/>
            <person name="Ai Y."/>
            <person name="Zhai J.W."/>
            <person name="Wu S.S."/>
            <person name="Zhou Z."/>
            <person name="Hsiao Y.Y."/>
            <person name="Wu W.L."/>
            <person name="Chen Y.Y."/>
            <person name="Lin Y.F."/>
            <person name="Hsu J.L."/>
            <person name="Li C.Y."/>
            <person name="Wang Z.W."/>
            <person name="Zhao X."/>
            <person name="Zhong W.Y."/>
            <person name="Ma X.K."/>
            <person name="Ma L."/>
            <person name="Huang J."/>
            <person name="Chen G.Z."/>
            <person name="Huang M.Z."/>
            <person name="Huang L."/>
            <person name="Peng D.H."/>
            <person name="Luo Y.B."/>
            <person name="Zou S.Q."/>
            <person name="Chen S.P."/>
            <person name="Lan S."/>
            <person name="Tsai W.C."/>
            <person name="Van de Peer Y."/>
            <person name="Liu Z.J."/>
        </authorList>
    </citation>
    <scope>NUCLEOTIDE SEQUENCE [LARGE SCALE GENOMIC DNA]</scope>
    <source>
        <strain evidence="3">Lor288</strain>
    </source>
</reference>